<dbReference type="GO" id="GO:0005829">
    <property type="term" value="C:cytosol"/>
    <property type="evidence" value="ECO:0007669"/>
    <property type="project" value="TreeGrafter"/>
</dbReference>
<evidence type="ECO:0000313" key="3">
    <source>
        <dbReference type="Proteomes" id="UP001138997"/>
    </source>
</evidence>
<dbReference type="Gene3D" id="3.30.1330.40">
    <property type="entry name" value="RutC-like"/>
    <property type="match status" value="1"/>
</dbReference>
<dbReference type="RefSeq" id="WP_231444277.1">
    <property type="nucleotide sequence ID" value="NZ_JAJOMB010000011.1"/>
</dbReference>
<organism evidence="2 3">
    <name type="scientific">Kineosporia babensis</name>
    <dbReference type="NCBI Taxonomy" id="499548"/>
    <lineage>
        <taxon>Bacteria</taxon>
        <taxon>Bacillati</taxon>
        <taxon>Actinomycetota</taxon>
        <taxon>Actinomycetes</taxon>
        <taxon>Kineosporiales</taxon>
        <taxon>Kineosporiaceae</taxon>
        <taxon>Kineosporia</taxon>
    </lineage>
</organism>
<dbReference type="CDD" id="cd00448">
    <property type="entry name" value="YjgF_YER057c_UK114_family"/>
    <property type="match status" value="1"/>
</dbReference>
<dbReference type="PANTHER" id="PTHR11803:SF58">
    <property type="entry name" value="PROTEIN HMF1-RELATED"/>
    <property type="match status" value="1"/>
</dbReference>
<comment type="similarity">
    <text evidence="1">Belongs to the RutC family.</text>
</comment>
<evidence type="ECO:0000256" key="1">
    <source>
        <dbReference type="ARBA" id="ARBA00010552"/>
    </source>
</evidence>
<dbReference type="Pfam" id="PF01042">
    <property type="entry name" value="Ribonuc_L-PSP"/>
    <property type="match status" value="1"/>
</dbReference>
<dbReference type="Proteomes" id="UP001138997">
    <property type="component" value="Unassembled WGS sequence"/>
</dbReference>
<name>A0A9X1SUX9_9ACTN</name>
<dbReference type="EMBL" id="JAJOMB010000011">
    <property type="protein sequence ID" value="MCD5313254.1"/>
    <property type="molecule type" value="Genomic_DNA"/>
</dbReference>
<dbReference type="SUPFAM" id="SSF55298">
    <property type="entry name" value="YjgF-like"/>
    <property type="match status" value="1"/>
</dbReference>
<dbReference type="GO" id="GO:0019239">
    <property type="term" value="F:deaminase activity"/>
    <property type="evidence" value="ECO:0007669"/>
    <property type="project" value="TreeGrafter"/>
</dbReference>
<dbReference type="AlphaFoldDB" id="A0A9X1SUX9"/>
<dbReference type="InterPro" id="IPR006175">
    <property type="entry name" value="YjgF/YER057c/UK114"/>
</dbReference>
<accession>A0A9X1SUX9</accession>
<gene>
    <name evidence="2" type="ORF">LR394_20310</name>
</gene>
<dbReference type="PANTHER" id="PTHR11803">
    <property type="entry name" value="2-IMINOBUTANOATE/2-IMINOPROPANOATE DEAMINASE RIDA"/>
    <property type="match status" value="1"/>
</dbReference>
<proteinExistence type="inferred from homology"/>
<dbReference type="InterPro" id="IPR035959">
    <property type="entry name" value="RutC-like_sf"/>
</dbReference>
<sequence length="133" mass="14224">MTAERPQIRRIATDPDLYAPSAISQAVALGDLVVVSGQVGIDENGDTVPGGFTAQARQALLNLEKVLKAAGTDLDHVAKVTILTTQTPAMDEVVALRREFFSQPYPADTIAQVVALARPEWLIEIEAFAVLPS</sequence>
<protein>
    <submittedName>
        <fullName evidence="2">RidA family protein</fullName>
    </submittedName>
</protein>
<evidence type="ECO:0000313" key="2">
    <source>
        <dbReference type="EMBL" id="MCD5313254.1"/>
    </source>
</evidence>
<comment type="caution">
    <text evidence="2">The sequence shown here is derived from an EMBL/GenBank/DDBJ whole genome shotgun (WGS) entry which is preliminary data.</text>
</comment>
<reference evidence="2" key="1">
    <citation type="submission" date="2021-11" db="EMBL/GenBank/DDBJ databases">
        <title>Streptomyces corallinus and Kineosporia corallina sp. nov., two new coral-derived marine actinobacteria.</title>
        <authorList>
            <person name="Buangrab K."/>
            <person name="Sutthacheep M."/>
            <person name="Yeemin T."/>
            <person name="Harunari E."/>
            <person name="Igarashi Y."/>
            <person name="Sripreechasak P."/>
            <person name="Kanchanasin P."/>
            <person name="Tanasupawat S."/>
            <person name="Phongsopitanun W."/>
        </authorList>
    </citation>
    <scope>NUCLEOTIDE SEQUENCE</scope>
    <source>
        <strain evidence="2">JCM 31032</strain>
    </source>
</reference>
<keyword evidence="3" id="KW-1185">Reference proteome</keyword>